<reference evidence="2" key="2">
    <citation type="submission" date="2014-06" db="EMBL/GenBank/DDBJ databases">
        <title>The complete genome of Blastobotrys (Arxula) adeninivorans LS3 - a yeast of biotechnological interest.</title>
        <authorList>
            <person name="Kunze G."/>
            <person name="Gaillardin C."/>
            <person name="Czernicka M."/>
            <person name="Durrens P."/>
            <person name="Martin T."/>
            <person name="Boer E."/>
            <person name="Gabaldon T."/>
            <person name="Cruz J."/>
            <person name="Talla E."/>
            <person name="Marck C."/>
            <person name="Goffeau A."/>
            <person name="Barbe V."/>
            <person name="Baret P."/>
            <person name="Baronian K."/>
            <person name="Beier S."/>
            <person name="Bleykasten C."/>
            <person name="Bode R."/>
            <person name="Casaregola S."/>
            <person name="Despons L."/>
            <person name="Fairhead C."/>
            <person name="Giersberg M."/>
            <person name="Gierski P."/>
            <person name="Hahnel U."/>
            <person name="Hartmann A."/>
            <person name="Jankowska D."/>
            <person name="Jubin C."/>
            <person name="Jung P."/>
            <person name="Lafontaine I."/>
            <person name="Leh-Louis V."/>
            <person name="Lemaire M."/>
            <person name="Marcet-Houben M."/>
            <person name="Mascher M."/>
            <person name="Morel G."/>
            <person name="Richard G.-F."/>
            <person name="Riechen J."/>
            <person name="Sacerdot C."/>
            <person name="Sarkar A."/>
            <person name="Savel G."/>
            <person name="Schacherer J."/>
            <person name="Sherman D."/>
            <person name="Straub M.-L."/>
            <person name="Stein N."/>
            <person name="Thierry A."/>
            <person name="Trautwein-Schult A."/>
            <person name="Westhof E."/>
            <person name="Worch S."/>
            <person name="Dujon B."/>
            <person name="Souciet J.-L."/>
            <person name="Wincker P."/>
            <person name="Scholz U."/>
            <person name="Neuveglise N."/>
        </authorList>
    </citation>
    <scope>NUCLEOTIDE SEQUENCE</scope>
    <source>
        <strain evidence="2">LS3</strain>
    </source>
</reference>
<sequence>MKLGLLLALGAVSLGAPTPSAKFKTSPHSTTIPDYVTKYAPLVYLYSEERYLPYGIDDFVSRFEIQDDDGTVVSPNRTLGIEDLENFANYSVESLYLTALQDFDSDPDWITGRRNVPDIETGRISRAPATCIVVEKDNGIVDAFWFYFYSFNLGPFVMGGGPYGNHVGDWEHSLVRFKDGQPQILWMSAHGGGSAYRFSAMEKLRTDSSRPIIFSARGTHANYASVGQHSHDLPYYMLSDFTDRGPLWDPRENFLAYKFDGENVTFANGSEPGREEKYGNWLAYEGTWGDKRLPHSDPRQKFHPFEWRYITGPLGPLEKNLMRTQVCQRSKWWNFLQSCRIRHKVQAGEGIEAEGGGCALAFDGIRPLFLQYLLRLFTWRGWGCQFIDFVWG</sequence>
<evidence type="ECO:0000313" key="2">
    <source>
        <dbReference type="EMBL" id="CDP33249.1"/>
    </source>
</evidence>
<protein>
    <submittedName>
        <fullName evidence="2">ARAD1A05192p</fullName>
    </submittedName>
</protein>
<accession>A0A060SXM1</accession>
<gene>
    <name evidence="2" type="ORF">GNLVRS02_ARAD1A05192g</name>
</gene>
<dbReference type="EMBL" id="HG937691">
    <property type="protein sequence ID" value="CDP33249.1"/>
    <property type="molecule type" value="Genomic_DNA"/>
</dbReference>
<dbReference type="PhylomeDB" id="A0A060SXM1"/>
<dbReference type="PANTHER" id="PTHR48220">
    <property type="match status" value="1"/>
</dbReference>
<dbReference type="InterPro" id="IPR009291">
    <property type="entry name" value="Vps62"/>
</dbReference>
<keyword evidence="1" id="KW-0732">Signal</keyword>
<dbReference type="GO" id="GO:0000329">
    <property type="term" value="C:fungal-type vacuole membrane"/>
    <property type="evidence" value="ECO:0007669"/>
    <property type="project" value="TreeGrafter"/>
</dbReference>
<evidence type="ECO:0000256" key="1">
    <source>
        <dbReference type="SAM" id="SignalP"/>
    </source>
</evidence>
<organism evidence="2">
    <name type="scientific">Blastobotrys adeninivorans</name>
    <name type="common">Yeast</name>
    <name type="synonym">Arxula adeninivorans</name>
    <dbReference type="NCBI Taxonomy" id="409370"/>
    <lineage>
        <taxon>Eukaryota</taxon>
        <taxon>Fungi</taxon>
        <taxon>Dikarya</taxon>
        <taxon>Ascomycota</taxon>
        <taxon>Saccharomycotina</taxon>
        <taxon>Dipodascomycetes</taxon>
        <taxon>Dipodascales</taxon>
        <taxon>Trichomonascaceae</taxon>
        <taxon>Blastobotrys</taxon>
    </lineage>
</organism>
<proteinExistence type="predicted"/>
<dbReference type="AlphaFoldDB" id="A0A060SXM1"/>
<feature type="chain" id="PRO_5012655527" evidence="1">
    <location>
        <begin position="16"/>
        <end position="392"/>
    </location>
</feature>
<dbReference type="InterPro" id="IPR053102">
    <property type="entry name" value="VPS_Associated"/>
</dbReference>
<dbReference type="PANTHER" id="PTHR48220:SF1">
    <property type="entry name" value="VACUOLAR PROTEIN SORTING-ASSOCIATED PROTEIN 62-RELATED"/>
    <property type="match status" value="1"/>
</dbReference>
<dbReference type="GO" id="GO:0006623">
    <property type="term" value="P:protein targeting to vacuole"/>
    <property type="evidence" value="ECO:0007669"/>
    <property type="project" value="TreeGrafter"/>
</dbReference>
<feature type="signal peptide" evidence="1">
    <location>
        <begin position="1"/>
        <end position="15"/>
    </location>
</feature>
<reference evidence="2" key="1">
    <citation type="submission" date="2014-02" db="EMBL/GenBank/DDBJ databases">
        <authorList>
            <person name="Genoscope - CEA"/>
        </authorList>
    </citation>
    <scope>NUCLEOTIDE SEQUENCE</scope>
    <source>
        <strain evidence="2">LS3</strain>
    </source>
</reference>
<dbReference type="Pfam" id="PF06101">
    <property type="entry name" value="Vps62"/>
    <property type="match status" value="1"/>
</dbReference>
<name>A0A060SXM1_BLAAD</name>